<dbReference type="PANTHER" id="PTHR41282">
    <property type="entry name" value="CONSERVED TRANSMEMBRANE PROTEIN-RELATED"/>
    <property type="match status" value="1"/>
</dbReference>
<evidence type="ECO:0000313" key="4">
    <source>
        <dbReference type="Proteomes" id="UP001525379"/>
    </source>
</evidence>
<dbReference type="RefSeq" id="WP_260104466.1">
    <property type="nucleotide sequence ID" value="NZ_JALXSQ010000031.1"/>
</dbReference>
<feature type="transmembrane region" description="Helical" evidence="2">
    <location>
        <begin position="198"/>
        <end position="217"/>
    </location>
</feature>
<dbReference type="InterPro" id="IPR010539">
    <property type="entry name" value="BaxI_1-like"/>
</dbReference>
<protein>
    <submittedName>
        <fullName evidence="3">Bax inhibitor-1/YccA family protein</fullName>
    </submittedName>
</protein>
<feature type="transmembrane region" description="Helical" evidence="2">
    <location>
        <begin position="165"/>
        <end position="186"/>
    </location>
</feature>
<name>A0ABT2HY32_9MICO</name>
<organism evidence="3 4">
    <name type="scientific">Pseudoclavibacter albus</name>
    <dbReference type="NCBI Taxonomy" id="272241"/>
    <lineage>
        <taxon>Bacteria</taxon>
        <taxon>Bacillati</taxon>
        <taxon>Actinomycetota</taxon>
        <taxon>Actinomycetes</taxon>
        <taxon>Micrococcales</taxon>
        <taxon>Microbacteriaceae</taxon>
        <taxon>Pseudoclavibacter</taxon>
    </lineage>
</organism>
<accession>A0ABT2HY32</accession>
<comment type="caution">
    <text evidence="3">The sequence shown here is derived from an EMBL/GenBank/DDBJ whole genome shotgun (WGS) entry which is preliminary data.</text>
</comment>
<reference evidence="3 4" key="1">
    <citation type="submission" date="2022-04" db="EMBL/GenBank/DDBJ databases">
        <title>Human microbiome associated bacterial genomes.</title>
        <authorList>
            <person name="Sandstrom S."/>
            <person name="Salamzade R."/>
            <person name="Kalan L.R."/>
        </authorList>
    </citation>
    <scope>NUCLEOTIDE SEQUENCE [LARGE SCALE GENOMIC DNA]</scope>
    <source>
        <strain evidence="4">p3-SID1799</strain>
    </source>
</reference>
<gene>
    <name evidence="3" type="ORF">M3D15_07825</name>
</gene>
<dbReference type="PANTHER" id="PTHR41282:SF1">
    <property type="entry name" value="CONSERVED TRANSMEMBRANE PROTEIN-RELATED"/>
    <property type="match status" value="1"/>
</dbReference>
<keyword evidence="2" id="KW-0812">Transmembrane</keyword>
<evidence type="ECO:0000313" key="3">
    <source>
        <dbReference type="EMBL" id="MCT2043237.1"/>
    </source>
</evidence>
<feature type="compositionally biased region" description="Low complexity" evidence="1">
    <location>
        <begin position="26"/>
        <end position="46"/>
    </location>
</feature>
<feature type="transmembrane region" description="Helical" evidence="2">
    <location>
        <begin position="114"/>
        <end position="132"/>
    </location>
</feature>
<dbReference type="EMBL" id="JALXSQ010000031">
    <property type="protein sequence ID" value="MCT2043237.1"/>
    <property type="molecule type" value="Genomic_DNA"/>
</dbReference>
<keyword evidence="2" id="KW-0472">Membrane</keyword>
<dbReference type="Pfam" id="PF12811">
    <property type="entry name" value="BaxI_1"/>
    <property type="match status" value="1"/>
</dbReference>
<evidence type="ECO:0000256" key="2">
    <source>
        <dbReference type="SAM" id="Phobius"/>
    </source>
</evidence>
<dbReference type="Proteomes" id="UP001525379">
    <property type="component" value="Unassembled WGS sequence"/>
</dbReference>
<feature type="compositionally biased region" description="Polar residues" evidence="1">
    <location>
        <begin position="1"/>
        <end position="12"/>
    </location>
</feature>
<proteinExistence type="predicted"/>
<keyword evidence="4" id="KW-1185">Reference proteome</keyword>
<keyword evidence="2" id="KW-1133">Transmembrane helix</keyword>
<feature type="region of interest" description="Disordered" evidence="1">
    <location>
        <begin position="1"/>
        <end position="46"/>
    </location>
</feature>
<feature type="transmembrane region" description="Helical" evidence="2">
    <location>
        <begin position="279"/>
        <end position="302"/>
    </location>
</feature>
<feature type="transmembrane region" description="Helical" evidence="2">
    <location>
        <begin position="139"/>
        <end position="159"/>
    </location>
</feature>
<feature type="transmembrane region" description="Helical" evidence="2">
    <location>
        <begin position="237"/>
        <end position="258"/>
    </location>
</feature>
<sequence length="306" mass="33194">MMANSALKNNDFFNGRATATPPVPTPQQYGQQPQFGQQAPYGQQPAYGQAPQYGQQQYGYQQAPSPEQLYQQFQAPAATRDQMDRMSYEDVIAKTAGVFAVLLASAALAWFVPLLAIVGALGALVTGIVLAFKREPSPALTFTFGVFEGFLVGGFSSLLEAQYAGIVFQAGLATAVVIGVVLLLFLNSKVRTSPKFTQFFMIAGLAYFIFSLLNFGLMMFGAGQQFGTWGLRSIEVFGIPLGVIIGIFAVLMGAYMLVTDFEYVQRGVRGGAPRAYGWIAAYSLVSTVVYIYIELLRIIAILRGND</sequence>
<evidence type="ECO:0000256" key="1">
    <source>
        <dbReference type="SAM" id="MobiDB-lite"/>
    </source>
</evidence>